<gene>
    <name evidence="6" type="ORF">Z518_06898</name>
</gene>
<dbReference type="Pfam" id="PF18380">
    <property type="entry name" value="GEN1_C"/>
    <property type="match status" value="1"/>
</dbReference>
<dbReference type="PANTHER" id="PTHR11081:SF75">
    <property type="entry name" value="ENDONUCLEASE, PUTATIVE (AFU_ORTHOLOGUE AFUA_3G13260)-RELATED"/>
    <property type="match status" value="1"/>
</dbReference>
<dbReference type="Pfam" id="PF00752">
    <property type="entry name" value="XPG_N"/>
    <property type="match status" value="1"/>
</dbReference>
<dbReference type="AlphaFoldDB" id="A0A0D2IJB0"/>
<evidence type="ECO:0000259" key="4">
    <source>
        <dbReference type="SMART" id="SM00484"/>
    </source>
</evidence>
<dbReference type="InterPro" id="IPR029060">
    <property type="entry name" value="PIN-like_dom_sf"/>
</dbReference>
<feature type="domain" description="XPG N-terminal" evidence="5">
    <location>
        <begin position="1"/>
        <end position="118"/>
    </location>
</feature>
<dbReference type="STRING" id="1442369.A0A0D2IJB0"/>
<feature type="compositionally biased region" description="Polar residues" evidence="3">
    <location>
        <begin position="569"/>
        <end position="584"/>
    </location>
</feature>
<dbReference type="InterPro" id="IPR006086">
    <property type="entry name" value="XPG-I_dom"/>
</dbReference>
<dbReference type="GO" id="GO:0017108">
    <property type="term" value="F:5'-flap endonuclease activity"/>
    <property type="evidence" value="ECO:0007669"/>
    <property type="project" value="TreeGrafter"/>
</dbReference>
<dbReference type="InterPro" id="IPR041177">
    <property type="entry name" value="GEN1_C"/>
</dbReference>
<feature type="compositionally biased region" description="Basic and acidic residues" evidence="3">
    <location>
        <begin position="481"/>
        <end position="490"/>
    </location>
</feature>
<dbReference type="InterPro" id="IPR006085">
    <property type="entry name" value="XPG_DNA_repair_N"/>
</dbReference>
<feature type="region of interest" description="Disordered" evidence="3">
    <location>
        <begin position="539"/>
        <end position="644"/>
    </location>
</feature>
<organism evidence="6 7">
    <name type="scientific">Rhinocladiella mackenziei CBS 650.93</name>
    <dbReference type="NCBI Taxonomy" id="1442369"/>
    <lineage>
        <taxon>Eukaryota</taxon>
        <taxon>Fungi</taxon>
        <taxon>Dikarya</taxon>
        <taxon>Ascomycota</taxon>
        <taxon>Pezizomycotina</taxon>
        <taxon>Eurotiomycetes</taxon>
        <taxon>Chaetothyriomycetidae</taxon>
        <taxon>Chaetothyriales</taxon>
        <taxon>Herpotrichiellaceae</taxon>
        <taxon>Rhinocladiella</taxon>
    </lineage>
</organism>
<feature type="region of interest" description="Disordered" evidence="3">
    <location>
        <begin position="474"/>
        <end position="496"/>
    </location>
</feature>
<dbReference type="SUPFAM" id="SSF47807">
    <property type="entry name" value="5' to 3' exonuclease, C-terminal subdomain"/>
    <property type="match status" value="1"/>
</dbReference>
<protein>
    <recommendedName>
        <fullName evidence="8">XPG-I domain-containing protein</fullName>
    </recommendedName>
</protein>
<accession>A0A0D2IJB0</accession>
<dbReference type="Gene3D" id="3.40.50.1010">
    <property type="entry name" value="5'-nuclease"/>
    <property type="match status" value="2"/>
</dbReference>
<feature type="compositionally biased region" description="Basic and acidic residues" evidence="3">
    <location>
        <begin position="589"/>
        <end position="607"/>
    </location>
</feature>
<dbReference type="Proteomes" id="UP000053617">
    <property type="component" value="Unassembled WGS sequence"/>
</dbReference>
<dbReference type="PANTHER" id="PTHR11081">
    <property type="entry name" value="FLAP ENDONUCLEASE FAMILY MEMBER"/>
    <property type="match status" value="1"/>
</dbReference>
<feature type="domain" description="XPG-I" evidence="4">
    <location>
        <begin position="109"/>
        <end position="187"/>
    </location>
</feature>
<feature type="compositionally biased region" description="Low complexity" evidence="3">
    <location>
        <begin position="539"/>
        <end position="552"/>
    </location>
</feature>
<dbReference type="VEuPathDB" id="FungiDB:Z518_06898"/>
<feature type="region of interest" description="Disordered" evidence="3">
    <location>
        <begin position="703"/>
        <end position="740"/>
    </location>
</feature>
<keyword evidence="7" id="KW-1185">Reference proteome</keyword>
<evidence type="ECO:0000256" key="3">
    <source>
        <dbReference type="SAM" id="MobiDB-lite"/>
    </source>
</evidence>
<sequence>MGIPGILKEIGKGERVALAKLAVDHLEQSQRPLRIAVDAAIWNFQTQASQGGKNPALRTLFYRLLKLLALPIHPVFVYDGQNKPLTKRGKTVSGYGTCISNERSKKLIQAFRFPHHTAPGEAEAECAMLQSKGIVDAVMSQDVDAIMFGSTRTLRDWSKETSKHSKSPTHVNVLDIDQLQSLSRLDPDGMILVALLGGGDYDEVGVAGIGSTLACEIARAGFGSELLGCVRRGDEVGVREWRERLQFELQTNESGYFKIKRKSVQIPDTFPNRQILGYYMNPAVTPEDQLAELEGQWLEAWKSEIDIPALRDYVGETFEWLYKPGAWKFVRVMAPALLANRLHRGTARSDIQSADQITERRKHFVSDGIPELRVTAVPAEVVGLNLDAEGDSPAYLKSLAADEESGNNPEAGNADEDGPVPQSPSKKRKTPPWLPDAPEKMWIPEAIVEMGAQEYVDRWRQIQEELKNDPKKFATRKCRKQKETKQHKDTGGTQVGTRLNYVVPSSDVAALPDMTSAPSPHRPRANIGAHRVPRIPTKLGSSQLKNASSSSLQDYFKPSKSRYFPDATQRMSGLSKDSSPSRRTNAAGGEKENMDILLHETAAEKHSRSPTSSSSEGIRQVMKRSTRTRTKGRPHIQLSSEKPTWSLKADSNSAYALASNQNTSPEEILLKESIVITSSPIQRGIESTKRHLDIGDTTADGLQNIKGTVTPHRSGKAGKKDHVSAKAASTTGDPDQTKPPIESFSAPYIAANQQKTSSAEVQSVVIPPDLTTGLTTTFSATHVRAIPRSSLPGTWKEAECTSVPSSPLEPSERSRGPRVSVVDLIGN</sequence>
<dbReference type="CDD" id="cd09870">
    <property type="entry name" value="PIN_YEN1"/>
    <property type="match status" value="1"/>
</dbReference>
<evidence type="ECO:0000313" key="7">
    <source>
        <dbReference type="Proteomes" id="UP000053617"/>
    </source>
</evidence>
<feature type="region of interest" description="Disordered" evidence="3">
    <location>
        <begin position="401"/>
        <end position="438"/>
    </location>
</feature>
<dbReference type="OrthoDB" id="2959108at2759"/>
<evidence type="ECO:0000256" key="2">
    <source>
        <dbReference type="ARBA" id="ARBA00022801"/>
    </source>
</evidence>
<dbReference type="EMBL" id="KN847479">
    <property type="protein sequence ID" value="KIX03346.1"/>
    <property type="molecule type" value="Genomic_DNA"/>
</dbReference>
<dbReference type="InterPro" id="IPR006084">
    <property type="entry name" value="XPG/Rad2"/>
</dbReference>
<evidence type="ECO:0008006" key="8">
    <source>
        <dbReference type="Google" id="ProtNLM"/>
    </source>
</evidence>
<dbReference type="GeneID" id="25294969"/>
<dbReference type="GO" id="GO:0006281">
    <property type="term" value="P:DNA repair"/>
    <property type="evidence" value="ECO:0007669"/>
    <property type="project" value="UniProtKB-ARBA"/>
</dbReference>
<feature type="compositionally biased region" description="Basic residues" evidence="3">
    <location>
        <begin position="621"/>
        <end position="634"/>
    </location>
</feature>
<dbReference type="SUPFAM" id="SSF88723">
    <property type="entry name" value="PIN domain-like"/>
    <property type="match status" value="1"/>
</dbReference>
<dbReference type="HOGENOM" id="CLU_007575_0_1_1"/>
<evidence type="ECO:0000313" key="6">
    <source>
        <dbReference type="EMBL" id="KIX03346.1"/>
    </source>
</evidence>
<evidence type="ECO:0000259" key="5">
    <source>
        <dbReference type="SMART" id="SM00485"/>
    </source>
</evidence>
<dbReference type="PRINTS" id="PR00853">
    <property type="entry name" value="XPGRADSUPER"/>
</dbReference>
<feature type="region of interest" description="Disordered" evidence="3">
    <location>
        <begin position="788"/>
        <end position="827"/>
    </location>
</feature>
<keyword evidence="2" id="KW-0378">Hydrolase</keyword>
<proteinExistence type="predicted"/>
<dbReference type="SMART" id="SM00485">
    <property type="entry name" value="XPGN"/>
    <property type="match status" value="1"/>
</dbReference>
<evidence type="ECO:0000256" key="1">
    <source>
        <dbReference type="ARBA" id="ARBA00022722"/>
    </source>
</evidence>
<dbReference type="RefSeq" id="XP_013270482.1">
    <property type="nucleotide sequence ID" value="XM_013415028.1"/>
</dbReference>
<dbReference type="InterPro" id="IPR036279">
    <property type="entry name" value="5-3_exonuclease_C_sf"/>
</dbReference>
<name>A0A0D2IJB0_9EURO</name>
<dbReference type="SMART" id="SM00484">
    <property type="entry name" value="XPGI"/>
    <property type="match status" value="1"/>
</dbReference>
<dbReference type="Pfam" id="PF00867">
    <property type="entry name" value="XPG_I"/>
    <property type="match status" value="1"/>
</dbReference>
<dbReference type="FunFam" id="3.40.50.1010:FF:000037">
    <property type="entry name" value="Rad2-like endonuclease, putative (AFU_orthologue AFUA_3G13260)"/>
    <property type="match status" value="1"/>
</dbReference>
<reference evidence="6 7" key="1">
    <citation type="submission" date="2015-01" db="EMBL/GenBank/DDBJ databases">
        <title>The Genome Sequence of Rhinocladiella mackenzie CBS 650.93.</title>
        <authorList>
            <consortium name="The Broad Institute Genomics Platform"/>
            <person name="Cuomo C."/>
            <person name="de Hoog S."/>
            <person name="Gorbushina A."/>
            <person name="Stielow B."/>
            <person name="Teixiera M."/>
            <person name="Abouelleil A."/>
            <person name="Chapman S.B."/>
            <person name="Priest M."/>
            <person name="Young S.K."/>
            <person name="Wortman J."/>
            <person name="Nusbaum C."/>
            <person name="Birren B."/>
        </authorList>
    </citation>
    <scope>NUCLEOTIDE SEQUENCE [LARGE SCALE GENOMIC DNA]</scope>
    <source>
        <strain evidence="6 7">CBS 650.93</strain>
    </source>
</reference>
<keyword evidence="1" id="KW-0540">Nuclease</keyword>